<reference evidence="2" key="1">
    <citation type="submission" date="2025-08" db="UniProtKB">
        <authorList>
            <consortium name="Ensembl"/>
        </authorList>
    </citation>
    <scope>IDENTIFICATION</scope>
</reference>
<keyword evidence="3" id="KW-1185">Reference proteome</keyword>
<dbReference type="AlphaFoldDB" id="A0A8D2LVC6"/>
<feature type="compositionally biased region" description="Low complexity" evidence="1">
    <location>
        <begin position="54"/>
        <end position="68"/>
    </location>
</feature>
<evidence type="ECO:0000256" key="1">
    <source>
        <dbReference type="SAM" id="MobiDB-lite"/>
    </source>
</evidence>
<dbReference type="Proteomes" id="UP000694545">
    <property type="component" value="Unplaced"/>
</dbReference>
<dbReference type="Ensembl" id="ENSVKKT00000028964.1">
    <property type="protein sequence ID" value="ENSVKKP00000028286.1"/>
    <property type="gene ID" value="ENSVKKG00000018313.1"/>
</dbReference>
<dbReference type="Gene3D" id="3.40.50.12690">
    <property type="match status" value="1"/>
</dbReference>
<organism evidence="2 3">
    <name type="scientific">Varanus komodoensis</name>
    <name type="common">Komodo dragon</name>
    <dbReference type="NCBI Taxonomy" id="61221"/>
    <lineage>
        <taxon>Eukaryota</taxon>
        <taxon>Metazoa</taxon>
        <taxon>Chordata</taxon>
        <taxon>Craniata</taxon>
        <taxon>Vertebrata</taxon>
        <taxon>Euteleostomi</taxon>
        <taxon>Lepidosauria</taxon>
        <taxon>Squamata</taxon>
        <taxon>Bifurcata</taxon>
        <taxon>Unidentata</taxon>
        <taxon>Episquamata</taxon>
        <taxon>Toxicofera</taxon>
        <taxon>Anguimorpha</taxon>
        <taxon>Paleoanguimorpha</taxon>
        <taxon>Varanoidea</taxon>
        <taxon>Varanidae</taxon>
        <taxon>Varanus</taxon>
    </lineage>
</organism>
<accession>A0A8D2LVC6</accession>
<protein>
    <recommendedName>
        <fullName evidence="4">SGNH hydrolase-type esterase domain-containing protein</fullName>
    </recommendedName>
</protein>
<evidence type="ECO:0000313" key="3">
    <source>
        <dbReference type="Proteomes" id="UP000694545"/>
    </source>
</evidence>
<evidence type="ECO:0008006" key="4">
    <source>
        <dbReference type="Google" id="ProtNLM"/>
    </source>
</evidence>
<evidence type="ECO:0000313" key="2">
    <source>
        <dbReference type="Ensembl" id="ENSVKKP00000028286.1"/>
    </source>
</evidence>
<sequence>VTHRRGRPAWPPPPPGTNQELRNRFSPLGEAGADEASGHQQDPQPGTSGGKGAAAGEARAGARPPTRTGKVRRRALVVGDSLLRGTEPAVCCPNLETRGVCCLSGARIRHVKDRVERPVRSRGHQPLLVIHVGTNDVARQGVVGTTRDFEALGKKLRELKAQVAFSLILPVRGFGPGRDRRASKGNDWLRVWCQRSPSGSSTTALGFLPMDFWQGTGYTPRGWGKGPLEML</sequence>
<proteinExistence type="predicted"/>
<feature type="region of interest" description="Disordered" evidence="1">
    <location>
        <begin position="1"/>
        <end position="73"/>
    </location>
</feature>
<reference evidence="2" key="2">
    <citation type="submission" date="2025-09" db="UniProtKB">
        <authorList>
            <consortium name="Ensembl"/>
        </authorList>
    </citation>
    <scope>IDENTIFICATION</scope>
</reference>
<dbReference type="SUPFAM" id="SSF52266">
    <property type="entry name" value="SGNH hydrolase"/>
    <property type="match status" value="1"/>
</dbReference>
<name>A0A8D2LVC6_VARKO</name>
<dbReference type="Gene3D" id="3.40.50.12700">
    <property type="match status" value="1"/>
</dbReference>